<keyword evidence="2" id="KW-1185">Reference proteome</keyword>
<reference evidence="1 2" key="1">
    <citation type="submission" date="2014-09" db="EMBL/GenBank/DDBJ databases">
        <title>Vibrio maritimus JCM 19240. (C210) whole genome shotgun sequence.</title>
        <authorList>
            <person name="Sawabe T."/>
            <person name="Meirelles P."/>
            <person name="Nakanishi M."/>
            <person name="Sayaka M."/>
            <person name="Hattori M."/>
            <person name="Ohkuma M."/>
        </authorList>
    </citation>
    <scope>NUCLEOTIDE SEQUENCE [LARGE SCALE GENOMIC DNA]</scope>
    <source>
        <strain evidence="1 2">JCM 19240</strain>
    </source>
</reference>
<organism evidence="1 2">
    <name type="scientific">Vibrio maritimus</name>
    <dbReference type="NCBI Taxonomy" id="990268"/>
    <lineage>
        <taxon>Bacteria</taxon>
        <taxon>Pseudomonadati</taxon>
        <taxon>Pseudomonadota</taxon>
        <taxon>Gammaproteobacteria</taxon>
        <taxon>Vibrionales</taxon>
        <taxon>Vibrionaceae</taxon>
        <taxon>Vibrio</taxon>
    </lineage>
</organism>
<evidence type="ECO:0000313" key="1">
    <source>
        <dbReference type="EMBL" id="GAL34033.1"/>
    </source>
</evidence>
<proteinExistence type="predicted"/>
<sequence>MQLSNFKYKTRKAPDYRHGEQVSFLDIKDTFGIGSIRVGSWVNSEEKDLAANLIFDSLADLAFFLAFQLRLSACVAI</sequence>
<dbReference type="EMBL" id="BBMT01000004">
    <property type="protein sequence ID" value="GAL34033.1"/>
    <property type="molecule type" value="Genomic_DNA"/>
</dbReference>
<comment type="caution">
    <text evidence="1">The sequence shown here is derived from an EMBL/GenBank/DDBJ whole genome shotgun (WGS) entry which is preliminary data.</text>
</comment>
<name>A0A090T4C2_9VIBR</name>
<accession>A0A090T4C2</accession>
<reference evidence="1 2" key="2">
    <citation type="submission" date="2014-09" db="EMBL/GenBank/DDBJ databases">
        <authorList>
            <consortium name="NBRP consortium"/>
            <person name="Sawabe T."/>
            <person name="Meirelles P."/>
            <person name="Nakanishi M."/>
            <person name="Sayaka M."/>
            <person name="Hattori M."/>
            <person name="Ohkuma M."/>
        </authorList>
    </citation>
    <scope>NUCLEOTIDE SEQUENCE [LARGE SCALE GENOMIC DNA]</scope>
    <source>
        <strain evidence="1 2">JCM 19240</strain>
    </source>
</reference>
<protein>
    <submittedName>
        <fullName evidence="1">Uncharacterized protein</fullName>
    </submittedName>
</protein>
<dbReference type="AlphaFoldDB" id="A0A090T4C2"/>
<dbReference type="Proteomes" id="UP000029224">
    <property type="component" value="Unassembled WGS sequence"/>
</dbReference>
<evidence type="ECO:0000313" key="2">
    <source>
        <dbReference type="Proteomes" id="UP000029224"/>
    </source>
</evidence>
<gene>
    <name evidence="1" type="ORF">JCM19240_941</name>
</gene>